<evidence type="ECO:0000313" key="3">
    <source>
        <dbReference type="Proteomes" id="UP000620124"/>
    </source>
</evidence>
<dbReference type="EMBL" id="JACAZI010000046">
    <property type="protein sequence ID" value="KAF7326471.1"/>
    <property type="molecule type" value="Genomic_DNA"/>
</dbReference>
<protein>
    <recommendedName>
        <fullName evidence="4">Secreted protein</fullName>
    </recommendedName>
</protein>
<dbReference type="AlphaFoldDB" id="A0A8H6U193"/>
<dbReference type="OrthoDB" id="2980261at2759"/>
<evidence type="ECO:0000313" key="2">
    <source>
        <dbReference type="EMBL" id="KAF7326471.1"/>
    </source>
</evidence>
<proteinExistence type="predicted"/>
<evidence type="ECO:0008006" key="4">
    <source>
        <dbReference type="Google" id="ProtNLM"/>
    </source>
</evidence>
<sequence length="183" mass="18586">MQLISLVALIPLALGRSGMAAATVKPPVGLSPTVAGLININDFQGFGLNLVDNAVAGPGEGTAVFVFPGAFASSINQEVRGSNYHLANGLNSSLFLSYPAATFGGNPYGAELVVSSKFPATFSLQPIGSSGTSVRIVELGSGLALTSWKAVPGMSGAPQAILAQVDASLQPQQTWTLVAAPIF</sequence>
<comment type="caution">
    <text evidence="2">The sequence shown here is derived from an EMBL/GenBank/DDBJ whole genome shotgun (WGS) entry which is preliminary data.</text>
</comment>
<reference evidence="2" key="1">
    <citation type="submission" date="2020-05" db="EMBL/GenBank/DDBJ databases">
        <title>Mycena genomes resolve the evolution of fungal bioluminescence.</title>
        <authorList>
            <person name="Tsai I.J."/>
        </authorList>
    </citation>
    <scope>NUCLEOTIDE SEQUENCE</scope>
    <source>
        <strain evidence="2">CCC161011</strain>
    </source>
</reference>
<organism evidence="2 3">
    <name type="scientific">Mycena venus</name>
    <dbReference type="NCBI Taxonomy" id="2733690"/>
    <lineage>
        <taxon>Eukaryota</taxon>
        <taxon>Fungi</taxon>
        <taxon>Dikarya</taxon>
        <taxon>Basidiomycota</taxon>
        <taxon>Agaricomycotina</taxon>
        <taxon>Agaricomycetes</taxon>
        <taxon>Agaricomycetidae</taxon>
        <taxon>Agaricales</taxon>
        <taxon>Marasmiineae</taxon>
        <taxon>Mycenaceae</taxon>
        <taxon>Mycena</taxon>
    </lineage>
</organism>
<gene>
    <name evidence="2" type="ORF">MVEN_02614100</name>
</gene>
<feature type="signal peptide" evidence="1">
    <location>
        <begin position="1"/>
        <end position="15"/>
    </location>
</feature>
<dbReference type="Proteomes" id="UP000620124">
    <property type="component" value="Unassembled WGS sequence"/>
</dbReference>
<keyword evidence="1" id="KW-0732">Signal</keyword>
<feature type="chain" id="PRO_5034979536" description="Secreted protein" evidence="1">
    <location>
        <begin position="16"/>
        <end position="183"/>
    </location>
</feature>
<name>A0A8H6U193_9AGAR</name>
<evidence type="ECO:0000256" key="1">
    <source>
        <dbReference type="SAM" id="SignalP"/>
    </source>
</evidence>
<keyword evidence="3" id="KW-1185">Reference proteome</keyword>
<accession>A0A8H6U193</accession>